<evidence type="ECO:0000259" key="2">
    <source>
        <dbReference type="Pfam" id="PF23868"/>
    </source>
</evidence>
<feature type="transmembrane region" description="Helical" evidence="1">
    <location>
        <begin position="387"/>
        <end position="403"/>
    </location>
</feature>
<keyword evidence="1" id="KW-1133">Transmembrane helix</keyword>
<comment type="caution">
    <text evidence="3">The sequence shown here is derived from an EMBL/GenBank/DDBJ whole genome shotgun (WGS) entry which is preliminary data.</text>
</comment>
<dbReference type="PANTHER" id="PTHR38644:SF1">
    <property type="entry name" value="EXPRESSED PROTEIN"/>
    <property type="match status" value="1"/>
</dbReference>
<reference evidence="3 4" key="1">
    <citation type="submission" date="2024-05" db="EMBL/GenBank/DDBJ databases">
        <title>Long read based assembly of the Candida bracarensis genome reveals expanded adhesin content.</title>
        <authorList>
            <person name="Marcet-Houben M."/>
            <person name="Ksiezopolska E."/>
            <person name="Gabaldon T."/>
        </authorList>
    </citation>
    <scope>NUCLEOTIDE SEQUENCE [LARGE SCALE GENOMIC DNA]</scope>
    <source>
        <strain evidence="3 4">CBM6</strain>
    </source>
</reference>
<name>A0ABR4NN61_9SACH</name>
<organism evidence="3 4">
    <name type="scientific">Nakaseomyces bracarensis</name>
    <dbReference type="NCBI Taxonomy" id="273131"/>
    <lineage>
        <taxon>Eukaryota</taxon>
        <taxon>Fungi</taxon>
        <taxon>Dikarya</taxon>
        <taxon>Ascomycota</taxon>
        <taxon>Saccharomycotina</taxon>
        <taxon>Saccharomycetes</taxon>
        <taxon>Saccharomycetales</taxon>
        <taxon>Saccharomycetaceae</taxon>
        <taxon>Nakaseomyces</taxon>
    </lineage>
</organism>
<dbReference type="Pfam" id="PF23868">
    <property type="entry name" value="Mmc1_C"/>
    <property type="match status" value="1"/>
</dbReference>
<protein>
    <recommendedName>
        <fullName evidence="2">Mmc1 C-terminal domain-containing protein</fullName>
    </recommendedName>
</protein>
<proteinExistence type="predicted"/>
<evidence type="ECO:0000313" key="3">
    <source>
        <dbReference type="EMBL" id="KAL3229181.1"/>
    </source>
</evidence>
<gene>
    <name evidence="3" type="ORF">RNJ44_02268</name>
</gene>
<evidence type="ECO:0000313" key="4">
    <source>
        <dbReference type="Proteomes" id="UP001623330"/>
    </source>
</evidence>
<keyword evidence="1" id="KW-0812">Transmembrane</keyword>
<accession>A0ABR4NN61</accession>
<dbReference type="InterPro" id="IPR056196">
    <property type="entry name" value="Mmc1_C"/>
</dbReference>
<dbReference type="Proteomes" id="UP001623330">
    <property type="component" value="Unassembled WGS sequence"/>
</dbReference>
<sequence>MESCNGRFIRTAMNGLRLMSSWSRLAKLYPRGVVGDKIRLIEGYRGDQVIRCGVLGSSKFIGTFTVDHIEARNSWAKRYVDSILEPAGLRNKLVSYGEEFSQGRDSYMVPSIFLKNNKVEFLTVDEVGVSDGCHFYLRIDKKERSLTCDVSWPVIELEDVKYDGSFLLGNQIDTNKSLQATLDLGESKLSMTEYLRAQEESNFDHVNNRLIAKLQSRDTIIEDLKAAVIKHIRSSDPDIESIEKEDQKLDSAYLAVDQWAEDAHRQLQEQIIPSFIHFAKTQLSLWKLYTHSESKLKLRFMECCMLPLYNVQVIEGKSEVLETNIRNEFGQVGHNEPLSPLVPVNDIQKIGKIQKDINKAIYHEFFSLQLPMMLVALLGVVSEQFSGFYMGSVAALGIVLGFSRTMTKWKKILNTYTDHITRIIRDRVEMRRIELKRRAQRFHDQKNSTLINKRDAYRSVIGRQY</sequence>
<evidence type="ECO:0000256" key="1">
    <source>
        <dbReference type="SAM" id="Phobius"/>
    </source>
</evidence>
<keyword evidence="4" id="KW-1185">Reference proteome</keyword>
<feature type="domain" description="Mmc1 C-terminal" evidence="2">
    <location>
        <begin position="255"/>
        <end position="421"/>
    </location>
</feature>
<keyword evidence="1" id="KW-0472">Membrane</keyword>
<dbReference type="EMBL" id="JBEVYD010000012">
    <property type="protein sequence ID" value="KAL3229181.1"/>
    <property type="molecule type" value="Genomic_DNA"/>
</dbReference>
<dbReference type="PANTHER" id="PTHR38644">
    <property type="entry name" value="EXPRESSED PROTEIN"/>
    <property type="match status" value="1"/>
</dbReference>